<evidence type="ECO:0000259" key="7">
    <source>
        <dbReference type="Pfam" id="PF14322"/>
    </source>
</evidence>
<evidence type="ECO:0000313" key="9">
    <source>
        <dbReference type="Proteomes" id="UP000264330"/>
    </source>
</evidence>
<organism evidence="8 9">
    <name type="scientific">Zunongwangia profunda</name>
    <dbReference type="NCBI Taxonomy" id="398743"/>
    <lineage>
        <taxon>Bacteria</taxon>
        <taxon>Pseudomonadati</taxon>
        <taxon>Bacteroidota</taxon>
        <taxon>Flavobacteriia</taxon>
        <taxon>Flavobacteriales</taxon>
        <taxon>Flavobacteriaceae</taxon>
        <taxon>Zunongwangia</taxon>
    </lineage>
</organism>
<proteinExistence type="inferred from homology"/>
<comment type="subcellular location">
    <subcellularLocation>
        <location evidence="1">Cell outer membrane</location>
    </subcellularLocation>
</comment>
<dbReference type="EMBL" id="DPMF01000281">
    <property type="protein sequence ID" value="HCV81797.1"/>
    <property type="molecule type" value="Genomic_DNA"/>
</dbReference>
<reference evidence="8 9" key="1">
    <citation type="journal article" date="2018" name="Nat. Biotechnol.">
        <title>A standardized bacterial taxonomy based on genome phylogeny substantially revises the tree of life.</title>
        <authorList>
            <person name="Parks D.H."/>
            <person name="Chuvochina M."/>
            <person name="Waite D.W."/>
            <person name="Rinke C."/>
            <person name="Skarshewski A."/>
            <person name="Chaumeil P.A."/>
            <person name="Hugenholtz P."/>
        </authorList>
    </citation>
    <scope>NUCLEOTIDE SEQUENCE [LARGE SCALE GENOMIC DNA]</scope>
    <source>
        <strain evidence="8">UBA9359</strain>
    </source>
</reference>
<protein>
    <submittedName>
        <fullName evidence="8">RagB/SusD family nutrient uptake outer membrane protein</fullName>
    </submittedName>
</protein>
<dbReference type="InterPro" id="IPR033985">
    <property type="entry name" value="SusD-like_N"/>
</dbReference>
<dbReference type="RefSeq" id="WP_049771496.1">
    <property type="nucleotide sequence ID" value="NZ_CAJXAW010000024.1"/>
</dbReference>
<dbReference type="Pfam" id="PF14322">
    <property type="entry name" value="SusD-like_3"/>
    <property type="match status" value="1"/>
</dbReference>
<gene>
    <name evidence="8" type="ORF">DGQ38_12190</name>
</gene>
<feature type="domain" description="SusD-like N-terminal" evidence="7">
    <location>
        <begin position="39"/>
        <end position="212"/>
    </location>
</feature>
<name>A0A3D5J1D7_9FLAO</name>
<keyword evidence="3" id="KW-0732">Signal</keyword>
<keyword evidence="5" id="KW-0998">Cell outer membrane</keyword>
<feature type="domain" description="RagB/SusD" evidence="6">
    <location>
        <begin position="272"/>
        <end position="523"/>
    </location>
</feature>
<dbReference type="GO" id="GO:0009279">
    <property type="term" value="C:cell outer membrane"/>
    <property type="evidence" value="ECO:0007669"/>
    <property type="project" value="UniProtKB-SubCell"/>
</dbReference>
<dbReference type="AlphaFoldDB" id="A0A3D5J1D7"/>
<dbReference type="InterPro" id="IPR012944">
    <property type="entry name" value="SusD_RagB_dom"/>
</dbReference>
<dbReference type="CDD" id="cd08977">
    <property type="entry name" value="SusD"/>
    <property type="match status" value="1"/>
</dbReference>
<evidence type="ECO:0000256" key="3">
    <source>
        <dbReference type="ARBA" id="ARBA00022729"/>
    </source>
</evidence>
<dbReference type="SUPFAM" id="SSF48452">
    <property type="entry name" value="TPR-like"/>
    <property type="match status" value="1"/>
</dbReference>
<sequence length="523" mass="59873">MMKRIIILIAIAMQVSCSSDLDLTPYDSQSELTFWQTEEDANVYLNAIYADLMNADQYLFLNSLSDDAYTKGREEYRNIASGSYGPTNGVVTGVWSGRYEAIRRTNIFFNNIDNVSEITEEQRVSFKGQARFIRALHYFYLTELYGDVPFITDEISIEESLNLERTDEATILSFIYSELNQAIEELPRTYSNEENGRITRGAAIALTSRIHLYHEEYQEAASLAQELLGEYTLFPDYGALFKTENETANEIILSLQYVPVDREHNIQYSLIPPSLGGYANFSPLQELVDSYPTLNGYAIDDPMANYDEDAPYQNRDPRLKATIIYDGYQMTGFDGNQVTINTAPGVAPDGLNYSSNSTPTGYYVHKFYDPMARNQTNSGLNLILIRYAEVLLNYAEAKIELGEFNEQDWNTTIRALRERAGLQGAALEFPGTNQDVLREIVRNERRIELAFEAGHRFFDIRRWKIAEDVLEGWTHGIKTDESTADDGYIRVSLRTFDPSRHYLWPIPQSERDINNNLTQNPNW</sequence>
<evidence type="ECO:0000313" key="8">
    <source>
        <dbReference type="EMBL" id="HCV81797.1"/>
    </source>
</evidence>
<evidence type="ECO:0000256" key="1">
    <source>
        <dbReference type="ARBA" id="ARBA00004442"/>
    </source>
</evidence>
<dbReference type="Pfam" id="PF07980">
    <property type="entry name" value="SusD_RagB"/>
    <property type="match status" value="1"/>
</dbReference>
<comment type="similarity">
    <text evidence="2">Belongs to the SusD family.</text>
</comment>
<comment type="caution">
    <text evidence="8">The sequence shown here is derived from an EMBL/GenBank/DDBJ whole genome shotgun (WGS) entry which is preliminary data.</text>
</comment>
<dbReference type="Gene3D" id="1.25.40.390">
    <property type="match status" value="1"/>
</dbReference>
<evidence type="ECO:0000256" key="4">
    <source>
        <dbReference type="ARBA" id="ARBA00023136"/>
    </source>
</evidence>
<accession>A0A3D5J1D7</accession>
<dbReference type="InterPro" id="IPR011990">
    <property type="entry name" value="TPR-like_helical_dom_sf"/>
</dbReference>
<keyword evidence="4" id="KW-0472">Membrane</keyword>
<evidence type="ECO:0000259" key="6">
    <source>
        <dbReference type="Pfam" id="PF07980"/>
    </source>
</evidence>
<evidence type="ECO:0000256" key="5">
    <source>
        <dbReference type="ARBA" id="ARBA00023237"/>
    </source>
</evidence>
<dbReference type="Proteomes" id="UP000264330">
    <property type="component" value="Unassembled WGS sequence"/>
</dbReference>
<evidence type="ECO:0000256" key="2">
    <source>
        <dbReference type="ARBA" id="ARBA00006275"/>
    </source>
</evidence>